<protein>
    <recommendedName>
        <fullName evidence="2">C2H2-type domain-containing protein</fullName>
    </recommendedName>
</protein>
<comment type="caution">
    <text evidence="3">The sequence shown here is derived from an EMBL/GenBank/DDBJ whole genome shotgun (WGS) entry which is preliminary data.</text>
</comment>
<feature type="domain" description="C2H2-type" evidence="2">
    <location>
        <begin position="9"/>
        <end position="36"/>
    </location>
</feature>
<dbReference type="AlphaFoldDB" id="A0A8X8WQG0"/>
<feature type="domain" description="C2H2-type" evidence="2">
    <location>
        <begin position="94"/>
        <end position="121"/>
    </location>
</feature>
<name>A0A8X8WQG0_SALSN</name>
<keyword evidence="4" id="KW-1185">Reference proteome</keyword>
<dbReference type="InterPro" id="IPR013087">
    <property type="entry name" value="Znf_C2H2_type"/>
</dbReference>
<dbReference type="PROSITE" id="PS50157">
    <property type="entry name" value="ZINC_FINGER_C2H2_2"/>
    <property type="match status" value="3"/>
</dbReference>
<accession>A0A8X8WQG0</accession>
<evidence type="ECO:0000313" key="3">
    <source>
        <dbReference type="EMBL" id="KAG6398373.1"/>
    </source>
</evidence>
<dbReference type="EMBL" id="PNBA02000015">
    <property type="protein sequence ID" value="KAG6398373.1"/>
    <property type="molecule type" value="Genomic_DNA"/>
</dbReference>
<dbReference type="SUPFAM" id="SSF57667">
    <property type="entry name" value="beta-beta-alpha zinc fingers"/>
    <property type="match status" value="2"/>
</dbReference>
<organism evidence="3">
    <name type="scientific">Salvia splendens</name>
    <name type="common">Scarlet sage</name>
    <dbReference type="NCBI Taxonomy" id="180675"/>
    <lineage>
        <taxon>Eukaryota</taxon>
        <taxon>Viridiplantae</taxon>
        <taxon>Streptophyta</taxon>
        <taxon>Embryophyta</taxon>
        <taxon>Tracheophyta</taxon>
        <taxon>Spermatophyta</taxon>
        <taxon>Magnoliopsida</taxon>
        <taxon>eudicotyledons</taxon>
        <taxon>Gunneridae</taxon>
        <taxon>Pentapetalae</taxon>
        <taxon>asterids</taxon>
        <taxon>lamiids</taxon>
        <taxon>Lamiales</taxon>
        <taxon>Lamiaceae</taxon>
        <taxon>Nepetoideae</taxon>
        <taxon>Mentheae</taxon>
        <taxon>Salviinae</taxon>
        <taxon>Salvia</taxon>
        <taxon>Salvia subgen. Calosphace</taxon>
        <taxon>core Calosphace</taxon>
    </lineage>
</organism>
<keyword evidence="1" id="KW-0862">Zinc</keyword>
<keyword evidence="1" id="KW-0479">Metal-binding</keyword>
<reference evidence="3" key="1">
    <citation type="submission" date="2018-01" db="EMBL/GenBank/DDBJ databases">
        <authorList>
            <person name="Mao J.F."/>
        </authorList>
    </citation>
    <scope>NUCLEOTIDE SEQUENCE</scope>
    <source>
        <strain evidence="3">Huo1</strain>
        <tissue evidence="3">Leaf</tissue>
    </source>
</reference>
<keyword evidence="1" id="KW-0863">Zinc-finger</keyword>
<dbReference type="Proteomes" id="UP000298416">
    <property type="component" value="Unassembled WGS sequence"/>
</dbReference>
<evidence type="ECO:0000256" key="1">
    <source>
        <dbReference type="PROSITE-ProRule" id="PRU00042"/>
    </source>
</evidence>
<dbReference type="InterPro" id="IPR036236">
    <property type="entry name" value="Znf_C2H2_sf"/>
</dbReference>
<proteinExistence type="predicted"/>
<evidence type="ECO:0000313" key="4">
    <source>
        <dbReference type="Proteomes" id="UP000298416"/>
    </source>
</evidence>
<evidence type="ECO:0000259" key="2">
    <source>
        <dbReference type="PROSITE" id="PS50157"/>
    </source>
</evidence>
<dbReference type="SMART" id="SM00355">
    <property type="entry name" value="ZnF_C2H2"/>
    <property type="match status" value="3"/>
</dbReference>
<dbReference type="Pfam" id="PF13912">
    <property type="entry name" value="zf-C2H2_6"/>
    <property type="match status" value="3"/>
</dbReference>
<dbReference type="PANTHER" id="PTHR46869:SF7">
    <property type="entry name" value="ZINC FINGER PROTEIN ZAT9-LIKE"/>
    <property type="match status" value="1"/>
</dbReference>
<feature type="domain" description="C2H2-type" evidence="2">
    <location>
        <begin position="63"/>
        <end position="90"/>
    </location>
</feature>
<dbReference type="Gene3D" id="3.30.160.60">
    <property type="entry name" value="Classic Zinc Finger"/>
    <property type="match status" value="1"/>
</dbReference>
<sequence>MGQVEEQRYVCRICSKPCVSGKSLGGHMRAHLASKKSAVNPNCVEEFGDSDESKHALTAKTTNSCRECGKEFASLRALSGHMRFHSIKNKKDVHSCEECGRGFESMRAVFGHMKSHSIKKVPSVVENFCPVRRKRSEIKYKGTVSANPSFSGVDASHCGASEVEEAEEAARCLVMLSRGVGSFSKVVLDSDHSGGVVASNVSEFENGMEVDVVCDEGFLKDGIGSNGCDDESCENGADLEMVEEKHRAMSSDRVEKEMGSGGSARGSLRGAVSMRRCSSLLEMDAVAMIW</sequence>
<dbReference type="GO" id="GO:0008270">
    <property type="term" value="F:zinc ion binding"/>
    <property type="evidence" value="ECO:0007669"/>
    <property type="project" value="UniProtKB-KW"/>
</dbReference>
<dbReference type="PANTHER" id="PTHR46869">
    <property type="entry name" value="C2H2-LIKE ZINC FINGER PROTEIN"/>
    <property type="match status" value="1"/>
</dbReference>
<gene>
    <name evidence="3" type="ORF">SASPL_139831</name>
</gene>
<dbReference type="PROSITE" id="PS00028">
    <property type="entry name" value="ZINC_FINGER_C2H2_1"/>
    <property type="match status" value="3"/>
</dbReference>
<reference evidence="3" key="2">
    <citation type="submission" date="2020-08" db="EMBL/GenBank/DDBJ databases">
        <title>Plant Genome Project.</title>
        <authorList>
            <person name="Zhang R.-G."/>
        </authorList>
    </citation>
    <scope>NUCLEOTIDE SEQUENCE</scope>
    <source>
        <strain evidence="3">Huo1</strain>
        <tissue evidence="3">Leaf</tissue>
    </source>
</reference>